<evidence type="ECO:0000259" key="11">
    <source>
        <dbReference type="Pfam" id="PF23559"/>
    </source>
</evidence>
<dbReference type="InterPro" id="IPR058922">
    <property type="entry name" value="WHD_DRP"/>
</dbReference>
<dbReference type="GO" id="GO:0051707">
    <property type="term" value="P:response to other organism"/>
    <property type="evidence" value="ECO:0007669"/>
    <property type="project" value="UniProtKB-ARBA"/>
</dbReference>
<evidence type="ECO:0000256" key="5">
    <source>
        <dbReference type="ARBA" id="ARBA00022821"/>
    </source>
</evidence>
<dbReference type="Pfam" id="PF00931">
    <property type="entry name" value="NB-ARC"/>
    <property type="match status" value="1"/>
</dbReference>
<dbReference type="PRINTS" id="PR00364">
    <property type="entry name" value="DISEASERSIST"/>
</dbReference>
<dbReference type="GO" id="GO:0005524">
    <property type="term" value="F:ATP binding"/>
    <property type="evidence" value="ECO:0007669"/>
    <property type="project" value="UniProtKB-KW"/>
</dbReference>
<evidence type="ECO:0000256" key="2">
    <source>
        <dbReference type="ARBA" id="ARBA00022614"/>
    </source>
</evidence>
<dbReference type="GO" id="GO:0006952">
    <property type="term" value="P:defense response"/>
    <property type="evidence" value="ECO:0007669"/>
    <property type="project" value="UniProtKB-KW"/>
</dbReference>
<keyword evidence="7" id="KW-0175">Coiled coil</keyword>
<dbReference type="Gene3D" id="1.10.10.10">
    <property type="entry name" value="Winged helix-like DNA-binding domain superfamily/Winged helix DNA-binding domain"/>
    <property type="match status" value="1"/>
</dbReference>
<organism evidence="13 14">
    <name type="scientific">Sorghum bicolor</name>
    <name type="common">Sorghum</name>
    <name type="synonym">Sorghum vulgare</name>
    <dbReference type="NCBI Taxonomy" id="4558"/>
    <lineage>
        <taxon>Eukaryota</taxon>
        <taxon>Viridiplantae</taxon>
        <taxon>Streptophyta</taxon>
        <taxon>Embryophyta</taxon>
        <taxon>Tracheophyta</taxon>
        <taxon>Spermatophyta</taxon>
        <taxon>Magnoliopsida</taxon>
        <taxon>Liliopsida</taxon>
        <taxon>Poales</taxon>
        <taxon>Poaceae</taxon>
        <taxon>PACMAD clade</taxon>
        <taxon>Panicoideae</taxon>
        <taxon>Andropogonodae</taxon>
        <taxon>Andropogoneae</taxon>
        <taxon>Sorghinae</taxon>
        <taxon>Sorghum</taxon>
    </lineage>
</organism>
<proteinExistence type="inferred from homology"/>
<dbReference type="PANTHER" id="PTHR36766">
    <property type="entry name" value="PLANT BROAD-SPECTRUM MILDEW RESISTANCE PROTEIN RPW8"/>
    <property type="match status" value="1"/>
</dbReference>
<protein>
    <recommendedName>
        <fullName evidence="15">NB-ARC domain-containing protein</fullName>
    </recommendedName>
</protein>
<dbReference type="InterPro" id="IPR042197">
    <property type="entry name" value="Apaf_helical"/>
</dbReference>
<dbReference type="SUPFAM" id="SSF52540">
    <property type="entry name" value="P-loop containing nucleoside triphosphate hydrolases"/>
    <property type="match status" value="1"/>
</dbReference>
<dbReference type="InterPro" id="IPR036388">
    <property type="entry name" value="WH-like_DNA-bd_sf"/>
</dbReference>
<dbReference type="OrthoDB" id="630536at2759"/>
<dbReference type="InParanoid" id="A0A1Z5S687"/>
<evidence type="ECO:0000313" key="14">
    <source>
        <dbReference type="Proteomes" id="UP000000768"/>
    </source>
</evidence>
<dbReference type="SUPFAM" id="SSF52058">
    <property type="entry name" value="L domain-like"/>
    <property type="match status" value="1"/>
</dbReference>
<dbReference type="Pfam" id="PF23559">
    <property type="entry name" value="WHD_DRP"/>
    <property type="match status" value="1"/>
</dbReference>
<evidence type="ECO:0000256" key="1">
    <source>
        <dbReference type="ARBA" id="ARBA00008894"/>
    </source>
</evidence>
<comment type="similarity">
    <text evidence="1">Belongs to the disease resistance NB-LRR family.</text>
</comment>
<feature type="domain" description="Disease resistance R13L4/SHOC-2-like LRR" evidence="12">
    <location>
        <begin position="597"/>
        <end position="883"/>
    </location>
</feature>
<dbReference type="AlphaFoldDB" id="A0A1Z5S687"/>
<dbReference type="OMA" id="INLWMCL"/>
<dbReference type="Gene3D" id="1.10.8.430">
    <property type="entry name" value="Helical domain of apoptotic protease-activating factors"/>
    <property type="match status" value="1"/>
</dbReference>
<keyword evidence="4" id="KW-0547">Nucleotide-binding</keyword>
<dbReference type="Gramene" id="OQU91451">
    <property type="protein sequence ID" value="OQU91451"/>
    <property type="gene ID" value="SORBI_3001G182800"/>
</dbReference>
<feature type="domain" description="NB-ARC" evidence="9">
    <location>
        <begin position="191"/>
        <end position="363"/>
    </location>
</feature>
<dbReference type="ExpressionAtlas" id="A0A1Z5S687">
    <property type="expression patterns" value="baseline"/>
</dbReference>
<gene>
    <name evidence="13" type="ORF">SORBI_3001G182800</name>
</gene>
<sequence>MAGLIASGIVKWTASRLSSLVSAPIWTAPSDSDEGQSALEDLRELRRSMTRIQRTLDESAEGSIRGEAERLRLRELQQFVYDAQDAVDQYKYELLRRRMEDQDRQGDGSNRSSRKRKGEKKEPEADPIPVPVPDELATRVKKILERFNEITRAWNDLQMDESDAPMLEDDNELLPLPTNPHADELNIVGREEDKESVIKMLTAGVNADAGTLSVLPVIGMGGVGKTTLAQLVYNDRRICKYFDIKGWVHVSPEFNVKNLASKILMSFSRRQCEAMEMDDLQDALTEQVEGMKFLLVLDDVWNEDRDLWNALLSPMLSAQLGMILLTTRNESVSRTFQTMPPYHISFLSVDKSWILFKQLAFALNVQDIHGDFEEIGKKIVEKCGGLPLAIKAIASALRFEPTMERWKEVLNSEQWELPGSEDHVLPALRLSYDRMPKHLRRCFIFLTLLPRRYLFLKDNVINLWMSLDILKQGSRRRVENIGSLYFDDLMQRTMIQQTKSDDELDCFMMHDLVHDLLQFVAGEDFLKINIQHFHEVDQGYRYLSLVVSSSDINVMLQSAKIPEGLRVLQVINSTDNSKCYSKLFSFNINVIIPDRLWQSFQQLRVLDFSHTGLKTLPDSIGDLKLLRYLSLFKTEVTSIPDSIENLHNLKVLDARTYSLTEIPQGIKKLVSLRHLQLDERSPLCMPSGVGQLKKLQSLSRFSIGSGSWHCNIAELHGLVNIRPELSITGLRRVSSVDDAQTANLVSKQHLLKLTLDWADGSLPSRCRHHSGVQCDIVRTPEFEEAIFESLRPHSNLKELEVANYGGYRYPEWLGLSSFTQLTRITLYEQSSEFLPTLGKLPHLLELSVQWMRGVRHISKEFCGQGDTKGFPSLKDLEFENMPTWVEWSGVDDGDFSCLHELRIKECFELRHLPRPLSASLSKLVIKNCDKLVRLPHLPNLSSLVLKGKLNEELFSDLNLPLLRALKVSLSHNIEYVILSQNLPLLEILVVRACHKLQELVGLSNLQSLKLLNIIACRKLHLPFDQTLPQQLERLTILKCPQLQDWLEFQNAQLYDQQLLPDHESDEDREALEMLWDETDDEVEEEFLDIPENDDDQED</sequence>
<dbReference type="Pfam" id="PF18052">
    <property type="entry name" value="Rx_N"/>
    <property type="match status" value="1"/>
</dbReference>
<evidence type="ECO:0000259" key="10">
    <source>
        <dbReference type="Pfam" id="PF18052"/>
    </source>
</evidence>
<reference evidence="14" key="2">
    <citation type="journal article" date="2018" name="Plant J.">
        <title>The Sorghum bicolor reference genome: improved assembly, gene annotations, a transcriptome atlas, and signatures of genome organization.</title>
        <authorList>
            <person name="McCormick R.F."/>
            <person name="Truong S.K."/>
            <person name="Sreedasyam A."/>
            <person name="Jenkins J."/>
            <person name="Shu S."/>
            <person name="Sims D."/>
            <person name="Kennedy M."/>
            <person name="Amirebrahimi M."/>
            <person name="Weers B.D."/>
            <person name="McKinley B."/>
            <person name="Mattison A."/>
            <person name="Morishige D.T."/>
            <person name="Grimwood J."/>
            <person name="Schmutz J."/>
            <person name="Mullet J.E."/>
        </authorList>
    </citation>
    <scope>NUCLEOTIDE SEQUENCE [LARGE SCALE GENOMIC DNA]</scope>
    <source>
        <strain evidence="14">cv. BTx623</strain>
    </source>
</reference>
<dbReference type="EMBL" id="CM000760">
    <property type="protein sequence ID" value="OQU91451.1"/>
    <property type="molecule type" value="Genomic_DNA"/>
</dbReference>
<dbReference type="InterPro" id="IPR027417">
    <property type="entry name" value="P-loop_NTPase"/>
</dbReference>
<feature type="region of interest" description="Disordered" evidence="8">
    <location>
        <begin position="98"/>
        <end position="133"/>
    </location>
</feature>
<dbReference type="Pfam" id="PF23598">
    <property type="entry name" value="LRR_14"/>
    <property type="match status" value="1"/>
</dbReference>
<dbReference type="GO" id="GO:0043531">
    <property type="term" value="F:ADP binding"/>
    <property type="evidence" value="ECO:0007669"/>
    <property type="project" value="InterPro"/>
</dbReference>
<evidence type="ECO:0000259" key="9">
    <source>
        <dbReference type="Pfam" id="PF00931"/>
    </source>
</evidence>
<evidence type="ECO:0000256" key="8">
    <source>
        <dbReference type="SAM" id="MobiDB-lite"/>
    </source>
</evidence>
<accession>A0A1Z5S687</accession>
<dbReference type="SUPFAM" id="SSF52047">
    <property type="entry name" value="RNI-like"/>
    <property type="match status" value="1"/>
</dbReference>
<keyword evidence="2" id="KW-0433">Leucine-rich repeat</keyword>
<reference evidence="13 14" key="1">
    <citation type="journal article" date="2009" name="Nature">
        <title>The Sorghum bicolor genome and the diversification of grasses.</title>
        <authorList>
            <person name="Paterson A.H."/>
            <person name="Bowers J.E."/>
            <person name="Bruggmann R."/>
            <person name="Dubchak I."/>
            <person name="Grimwood J."/>
            <person name="Gundlach H."/>
            <person name="Haberer G."/>
            <person name="Hellsten U."/>
            <person name="Mitros T."/>
            <person name="Poliakov A."/>
            <person name="Schmutz J."/>
            <person name="Spannagl M."/>
            <person name="Tang H."/>
            <person name="Wang X."/>
            <person name="Wicker T."/>
            <person name="Bharti A.K."/>
            <person name="Chapman J."/>
            <person name="Feltus F.A."/>
            <person name="Gowik U."/>
            <person name="Grigoriev I.V."/>
            <person name="Lyons E."/>
            <person name="Maher C.A."/>
            <person name="Martis M."/>
            <person name="Narechania A."/>
            <person name="Otillar R.P."/>
            <person name="Penning B.W."/>
            <person name="Salamov A.A."/>
            <person name="Wang Y."/>
            <person name="Zhang L."/>
            <person name="Carpita N.C."/>
            <person name="Freeling M."/>
            <person name="Gingle A.R."/>
            <person name="Hash C.T."/>
            <person name="Keller B."/>
            <person name="Klein P."/>
            <person name="Kresovich S."/>
            <person name="McCann M.C."/>
            <person name="Ming R."/>
            <person name="Peterson D.G."/>
            <person name="Mehboob-ur-Rahman"/>
            <person name="Ware D."/>
            <person name="Westhoff P."/>
            <person name="Mayer K.F."/>
            <person name="Messing J."/>
            <person name="Rokhsar D.S."/>
        </authorList>
    </citation>
    <scope>NUCLEOTIDE SEQUENCE [LARGE SCALE GENOMIC DNA]</scope>
    <source>
        <strain evidence="14">cv. BTx623</strain>
    </source>
</reference>
<evidence type="ECO:0000259" key="12">
    <source>
        <dbReference type="Pfam" id="PF23598"/>
    </source>
</evidence>
<keyword evidence="3" id="KW-0677">Repeat</keyword>
<dbReference type="Gene3D" id="3.80.10.10">
    <property type="entry name" value="Ribonuclease Inhibitor"/>
    <property type="match status" value="3"/>
</dbReference>
<dbReference type="InterPro" id="IPR032675">
    <property type="entry name" value="LRR_dom_sf"/>
</dbReference>
<dbReference type="InterPro" id="IPR055414">
    <property type="entry name" value="LRR_R13L4/SHOC2-like"/>
</dbReference>
<keyword evidence="5" id="KW-0611">Plant defense</keyword>
<dbReference type="InterPro" id="IPR041118">
    <property type="entry name" value="Rx_N"/>
</dbReference>
<dbReference type="InterPro" id="IPR002182">
    <property type="entry name" value="NB-ARC"/>
</dbReference>
<evidence type="ECO:0000256" key="6">
    <source>
        <dbReference type="ARBA" id="ARBA00022840"/>
    </source>
</evidence>
<dbReference type="PANTHER" id="PTHR36766:SF40">
    <property type="entry name" value="DISEASE RESISTANCE PROTEIN RGA3"/>
    <property type="match status" value="1"/>
</dbReference>
<evidence type="ECO:0008006" key="15">
    <source>
        <dbReference type="Google" id="ProtNLM"/>
    </source>
</evidence>
<evidence type="ECO:0000256" key="7">
    <source>
        <dbReference type="ARBA" id="ARBA00023054"/>
    </source>
</evidence>
<keyword evidence="14" id="KW-1185">Reference proteome</keyword>
<dbReference type="Gene3D" id="1.20.5.4130">
    <property type="match status" value="1"/>
</dbReference>
<feature type="domain" description="Disease resistance protein winged helix" evidence="11">
    <location>
        <begin position="450"/>
        <end position="516"/>
    </location>
</feature>
<feature type="domain" description="Disease resistance N-terminal" evidence="10">
    <location>
        <begin position="10"/>
        <end position="106"/>
    </location>
</feature>
<evidence type="ECO:0000256" key="3">
    <source>
        <dbReference type="ARBA" id="ARBA00022737"/>
    </source>
</evidence>
<keyword evidence="6" id="KW-0067">ATP-binding</keyword>
<evidence type="ECO:0000313" key="13">
    <source>
        <dbReference type="EMBL" id="OQU91451.1"/>
    </source>
</evidence>
<evidence type="ECO:0000256" key="4">
    <source>
        <dbReference type="ARBA" id="ARBA00022741"/>
    </source>
</evidence>
<dbReference type="Gene3D" id="3.40.50.300">
    <property type="entry name" value="P-loop containing nucleotide triphosphate hydrolases"/>
    <property type="match status" value="1"/>
</dbReference>
<dbReference type="FunCoup" id="A0A1Z5S687">
    <property type="interactions" value="1"/>
</dbReference>
<dbReference type="Proteomes" id="UP000000768">
    <property type="component" value="Chromosome 1"/>
</dbReference>
<name>A0A1Z5S687_SORBI</name>